<dbReference type="AlphaFoldDB" id="A0A316DMP9"/>
<reference evidence="1 2" key="1">
    <citation type="submission" date="2018-05" db="EMBL/GenBank/DDBJ databases">
        <title>Genomic Encyclopedia of Archaeal and Bacterial Type Strains, Phase II (KMG-II): from individual species to whole genera.</title>
        <authorList>
            <person name="Goeker M."/>
        </authorList>
    </citation>
    <scope>NUCLEOTIDE SEQUENCE [LARGE SCALE GENOMIC DNA]</scope>
    <source>
        <strain evidence="1 2">DSM 22637</strain>
    </source>
</reference>
<dbReference type="EMBL" id="QGGP01000003">
    <property type="protein sequence ID" value="PWK19185.1"/>
    <property type="molecule type" value="Genomic_DNA"/>
</dbReference>
<keyword evidence="1" id="KW-0645">Protease</keyword>
<dbReference type="RefSeq" id="WP_170109824.1">
    <property type="nucleotide sequence ID" value="NZ_QGGP01000003.1"/>
</dbReference>
<organism evidence="1 2">
    <name type="scientific">Xanthomarina spongicola</name>
    <dbReference type="NCBI Taxonomy" id="570520"/>
    <lineage>
        <taxon>Bacteria</taxon>
        <taxon>Pseudomonadati</taxon>
        <taxon>Bacteroidota</taxon>
        <taxon>Flavobacteriia</taxon>
        <taxon>Flavobacteriales</taxon>
        <taxon>Flavobacteriaceae</taxon>
        <taxon>Xanthomarina</taxon>
    </lineage>
</organism>
<dbReference type="Proteomes" id="UP000245430">
    <property type="component" value="Unassembled WGS sequence"/>
</dbReference>
<dbReference type="SUPFAM" id="SSF49464">
    <property type="entry name" value="Carboxypeptidase regulatory domain-like"/>
    <property type="match status" value="1"/>
</dbReference>
<accession>A0A316DMP9</accession>
<gene>
    <name evidence="1" type="ORF">LX78_01666</name>
</gene>
<proteinExistence type="predicted"/>
<dbReference type="GO" id="GO:0004180">
    <property type="term" value="F:carboxypeptidase activity"/>
    <property type="evidence" value="ECO:0007669"/>
    <property type="project" value="UniProtKB-KW"/>
</dbReference>
<comment type="caution">
    <text evidence="1">The sequence shown here is derived from an EMBL/GenBank/DDBJ whole genome shotgun (WGS) entry which is preliminary data.</text>
</comment>
<keyword evidence="2" id="KW-1185">Reference proteome</keyword>
<dbReference type="InterPro" id="IPR008969">
    <property type="entry name" value="CarboxyPept-like_regulatory"/>
</dbReference>
<evidence type="ECO:0000313" key="2">
    <source>
        <dbReference type="Proteomes" id="UP000245430"/>
    </source>
</evidence>
<evidence type="ECO:0000313" key="1">
    <source>
        <dbReference type="EMBL" id="PWK19185.1"/>
    </source>
</evidence>
<name>A0A316DMP9_9FLAO</name>
<sequence>MFLSFSMAQNEERIEISGKVIVDTNDVEGLTVSNKTSNRIAVTDMNGEFLLLVALNDKLEISALQFETVYLVVTKEIMASKQLTVFLNERLTTLDEVVILPFSLTGDLALDLNKIKIHNPRFENFYFREIDIEDNPEAEIYYQKVENTILNQGKFYNGVDFVKITNWLIKPLFASNKTTIVNTGFDNSNYDALRDTYTKDFISSSFNIPEEEVEAFIAFAEANNKDTSLYENGKDIELIEYLVNQSKLFLETETKKN</sequence>
<protein>
    <submittedName>
        <fullName evidence="1">Carboxypeptidase-like protein</fullName>
    </submittedName>
</protein>
<dbReference type="Pfam" id="PF13715">
    <property type="entry name" value="CarbopepD_reg_2"/>
    <property type="match status" value="1"/>
</dbReference>
<keyword evidence="1" id="KW-0378">Hydrolase</keyword>
<keyword evidence="1" id="KW-0121">Carboxypeptidase</keyword>